<dbReference type="HOGENOM" id="CLU_007207_0_0_4"/>
<dbReference type="AlphaFoldDB" id="V8QY94"/>
<organism evidence="5 6">
    <name type="scientific">Advenella kashmirensis W13003</name>
    <dbReference type="NCBI Taxonomy" id="1424334"/>
    <lineage>
        <taxon>Bacteria</taxon>
        <taxon>Pseudomonadati</taxon>
        <taxon>Pseudomonadota</taxon>
        <taxon>Betaproteobacteria</taxon>
        <taxon>Burkholderiales</taxon>
        <taxon>Alcaligenaceae</taxon>
    </lineage>
</organism>
<evidence type="ECO:0000259" key="4">
    <source>
        <dbReference type="Pfam" id="PF25137"/>
    </source>
</evidence>
<keyword evidence="6" id="KW-1185">Reference proteome</keyword>
<dbReference type="Pfam" id="PF00465">
    <property type="entry name" value="Fe-ADH"/>
    <property type="match status" value="1"/>
</dbReference>
<dbReference type="Gene3D" id="3.40.50.1970">
    <property type="match status" value="1"/>
</dbReference>
<dbReference type="Gene3D" id="1.20.1090.10">
    <property type="entry name" value="Dehydroquinate synthase-like - alpha domain"/>
    <property type="match status" value="1"/>
</dbReference>
<reference evidence="5 6" key="1">
    <citation type="journal article" date="2014" name="Genome Announc.">
        <title>Draft Genome Sequence of Advenella kashmirensis Strain W13003, a Polycyclic Aromatic Hydrocarbon-Degrading Bacterium.</title>
        <authorList>
            <person name="Wang X."/>
            <person name="Jin D."/>
            <person name="Zhou L."/>
            <person name="Wu L."/>
            <person name="An W."/>
            <person name="Zhao L."/>
        </authorList>
    </citation>
    <scope>NUCLEOTIDE SEQUENCE [LARGE SCALE GENOMIC DNA]</scope>
    <source>
        <strain evidence="5 6">W13003</strain>
    </source>
</reference>
<proteinExistence type="inferred from homology"/>
<dbReference type="Pfam" id="PF25137">
    <property type="entry name" value="ADH_Fe_C"/>
    <property type="match status" value="1"/>
</dbReference>
<dbReference type="SUPFAM" id="SSF56796">
    <property type="entry name" value="Dehydroquinate synthase-like"/>
    <property type="match status" value="1"/>
</dbReference>
<evidence type="ECO:0000256" key="1">
    <source>
        <dbReference type="ARBA" id="ARBA00007358"/>
    </source>
</evidence>
<dbReference type="PATRIC" id="fig|1424334.3.peg.757"/>
<feature type="domain" description="Fe-containing alcohol dehydrogenase-like C-terminal" evidence="4">
    <location>
        <begin position="201"/>
        <end position="377"/>
    </location>
</feature>
<dbReference type="GO" id="GO:0046872">
    <property type="term" value="F:metal ion binding"/>
    <property type="evidence" value="ECO:0007669"/>
    <property type="project" value="InterPro"/>
</dbReference>
<gene>
    <name evidence="5" type="ORF">W822_03765</name>
</gene>
<dbReference type="PANTHER" id="PTHR11496:SF102">
    <property type="entry name" value="ALCOHOL DEHYDROGENASE 4"/>
    <property type="match status" value="1"/>
</dbReference>
<feature type="domain" description="Alcohol dehydrogenase iron-type/glycerol dehydrogenase GldA" evidence="3">
    <location>
        <begin position="9"/>
        <end position="182"/>
    </location>
</feature>
<evidence type="ECO:0000259" key="3">
    <source>
        <dbReference type="Pfam" id="PF00465"/>
    </source>
</evidence>
<evidence type="ECO:0000313" key="6">
    <source>
        <dbReference type="Proteomes" id="UP000018733"/>
    </source>
</evidence>
<evidence type="ECO:0000256" key="2">
    <source>
        <dbReference type="ARBA" id="ARBA00023002"/>
    </source>
</evidence>
<dbReference type="GO" id="GO:0004022">
    <property type="term" value="F:alcohol dehydrogenase (NAD+) activity"/>
    <property type="evidence" value="ECO:0007669"/>
    <property type="project" value="TreeGrafter"/>
</dbReference>
<dbReference type="InterPro" id="IPR056798">
    <property type="entry name" value="ADH_Fe_C"/>
</dbReference>
<keyword evidence="2" id="KW-0560">Oxidoreductase</keyword>
<sequence>MNRYFSAAQRIYDGEGSLQSLRSELARHGCSRPVVISGATLDRNARVHALIEHALDGKPAQWFSGVRPHSPVETIRASARLTRSVKGDCLIALGGGSAMVTARATAIILAEGDDFPVMATHARDGQLVSPRLMKAKLPIFVVPTVPSTAIAKAGSAVLEESARTRLALYDPKTRAAAVFLEPELLMTAEVKLVSSAAIHLMGMAIEGILSSTAHPLSDATLSHALYLTWNMLSQLKDNPENIAARVNLALAAVLCGQGTDHAGGGVCSAIDHAIGARLGISNGACHAVLLPIVLSRYDGATLAQVRLIASALGLARDVSLQECADVLAQGFSALGYACRLRDLGVPRESIPALVCDVKRDWFAAANGVAGKPEDIIETAW</sequence>
<protein>
    <submittedName>
        <fullName evidence="5">Alcohol dehydrogenase</fullName>
    </submittedName>
</protein>
<dbReference type="OrthoDB" id="323926at2"/>
<comment type="similarity">
    <text evidence="1">Belongs to the iron-containing alcohol dehydrogenase family.</text>
</comment>
<evidence type="ECO:0000313" key="5">
    <source>
        <dbReference type="EMBL" id="ETF04295.1"/>
    </source>
</evidence>
<dbReference type="EMBL" id="AYXT01000001">
    <property type="protein sequence ID" value="ETF04295.1"/>
    <property type="molecule type" value="Genomic_DNA"/>
</dbReference>
<name>V8QY94_9BURK</name>
<accession>V8QY94</accession>
<dbReference type="InterPro" id="IPR039697">
    <property type="entry name" value="Alcohol_dehydrogenase_Fe"/>
</dbReference>
<dbReference type="eggNOG" id="COG1454">
    <property type="taxonomic scope" value="Bacteria"/>
</dbReference>
<dbReference type="STRING" id="1424334.W822_03765"/>
<dbReference type="PANTHER" id="PTHR11496">
    <property type="entry name" value="ALCOHOL DEHYDROGENASE"/>
    <property type="match status" value="1"/>
</dbReference>
<dbReference type="InterPro" id="IPR001670">
    <property type="entry name" value="ADH_Fe/GldA"/>
</dbReference>
<dbReference type="Proteomes" id="UP000018733">
    <property type="component" value="Unassembled WGS sequence"/>
</dbReference>
<dbReference type="CDD" id="cd14866">
    <property type="entry name" value="Fe-ADH-like"/>
    <property type="match status" value="1"/>
</dbReference>
<comment type="caution">
    <text evidence="5">The sequence shown here is derived from an EMBL/GenBank/DDBJ whole genome shotgun (WGS) entry which is preliminary data.</text>
</comment>
<dbReference type="RefSeq" id="WP_024003819.1">
    <property type="nucleotide sequence ID" value="NZ_KI650979.1"/>
</dbReference>